<feature type="domain" description="DUF1985" evidence="2">
    <location>
        <begin position="10"/>
        <end position="81"/>
    </location>
</feature>
<dbReference type="RefSeq" id="XP_010461751.1">
    <property type="nucleotide sequence ID" value="XM_010463449.1"/>
</dbReference>
<evidence type="ECO:0000256" key="1">
    <source>
        <dbReference type="SAM" id="MobiDB-lite"/>
    </source>
</evidence>
<evidence type="ECO:0000313" key="3">
    <source>
        <dbReference type="Proteomes" id="UP000694864"/>
    </source>
</evidence>
<feature type="region of interest" description="Disordered" evidence="1">
    <location>
        <begin position="214"/>
        <end position="244"/>
    </location>
</feature>
<sequence>MKLEKNTEGPKFNELLKVVDFCKTWSAEERTMVGRLCLLSVCVHGLHSGSSIPLESAKRVLDPEGFEKYPWGRVAFTSLVNSLKTVDFAKSSYTIQGCVHALLIWLYESVPGVREACGLRRLETAGVQLLNWQSSRKRINFKEFIEKEKKEHGQVRVRHMLPVSEDNLYPTWCDADENKDPDLENLIEDIFHDRLRGNAWEGLKTVNVRKKKRKVEDGKDGEIRSSQKEKKLKEDHSYDDEGAEVPDMKEKLCEEHIQDVVDDQKTLLDIWKLLEKLNENISDLDKNLSSRMTCLETKFESFVKESKEAKACAQPKEATSDNNEDDEVHSEAPSWIVEMKENSKEEFPVPRVVKKVYTVKNKKKRREDEKSEDLSLCEKNDASKVEEKMSLAKVEVKAAIKVEKKKSVDVFDGNKEEKQKKLVVNPQKVVIPKLDKKKTK</sequence>
<evidence type="ECO:0000259" key="2">
    <source>
        <dbReference type="Pfam" id="PF09331"/>
    </source>
</evidence>
<name>A0ABM0VVN6_CAMSA</name>
<dbReference type="Pfam" id="PF09331">
    <property type="entry name" value="DUF1985"/>
    <property type="match status" value="1"/>
</dbReference>
<feature type="compositionally biased region" description="Basic and acidic residues" evidence="1">
    <location>
        <begin position="214"/>
        <end position="236"/>
    </location>
</feature>
<reference evidence="3" key="1">
    <citation type="journal article" date="2014" name="Nat. Commun.">
        <title>The emerging biofuel crop Camelina sativa retains a highly undifferentiated hexaploid genome structure.</title>
        <authorList>
            <person name="Kagale S."/>
            <person name="Koh C."/>
            <person name="Nixon J."/>
            <person name="Bollina V."/>
            <person name="Clarke W.E."/>
            <person name="Tuteja R."/>
            <person name="Spillane C."/>
            <person name="Robinson S.J."/>
            <person name="Links M.G."/>
            <person name="Clarke C."/>
            <person name="Higgins E.E."/>
            <person name="Huebert T."/>
            <person name="Sharpe A.G."/>
            <person name="Parkin I.A."/>
        </authorList>
    </citation>
    <scope>NUCLEOTIDE SEQUENCE [LARGE SCALE GENOMIC DNA]</scope>
    <source>
        <strain evidence="3">cv. DH55</strain>
    </source>
</reference>
<dbReference type="InterPro" id="IPR015410">
    <property type="entry name" value="DUF1985"/>
</dbReference>
<protein>
    <submittedName>
        <fullName evidence="4">Uncharacterized protein LOC104742435</fullName>
    </submittedName>
</protein>
<evidence type="ECO:0000313" key="4">
    <source>
        <dbReference type="RefSeq" id="XP_010461751.1"/>
    </source>
</evidence>
<organism evidence="3 4">
    <name type="scientific">Camelina sativa</name>
    <name type="common">False flax</name>
    <name type="synonym">Myagrum sativum</name>
    <dbReference type="NCBI Taxonomy" id="90675"/>
    <lineage>
        <taxon>Eukaryota</taxon>
        <taxon>Viridiplantae</taxon>
        <taxon>Streptophyta</taxon>
        <taxon>Embryophyta</taxon>
        <taxon>Tracheophyta</taxon>
        <taxon>Spermatophyta</taxon>
        <taxon>Magnoliopsida</taxon>
        <taxon>eudicotyledons</taxon>
        <taxon>Gunneridae</taxon>
        <taxon>Pentapetalae</taxon>
        <taxon>rosids</taxon>
        <taxon>malvids</taxon>
        <taxon>Brassicales</taxon>
        <taxon>Brassicaceae</taxon>
        <taxon>Camelineae</taxon>
        <taxon>Camelina</taxon>
    </lineage>
</organism>
<dbReference type="Proteomes" id="UP000694864">
    <property type="component" value="Chromosome 14"/>
</dbReference>
<proteinExistence type="predicted"/>
<dbReference type="PANTHER" id="PTHR48449:SF1">
    <property type="entry name" value="DUF1985 DOMAIN-CONTAINING PROTEIN"/>
    <property type="match status" value="1"/>
</dbReference>
<gene>
    <name evidence="4" type="primary">LOC104742435</name>
</gene>
<dbReference type="PANTHER" id="PTHR48449">
    <property type="entry name" value="DUF1985 DOMAIN-CONTAINING PROTEIN"/>
    <property type="match status" value="1"/>
</dbReference>
<feature type="region of interest" description="Disordered" evidence="1">
    <location>
        <begin position="310"/>
        <end position="331"/>
    </location>
</feature>
<keyword evidence="3" id="KW-1185">Reference proteome</keyword>
<reference evidence="4" key="2">
    <citation type="submission" date="2025-08" db="UniProtKB">
        <authorList>
            <consortium name="RefSeq"/>
        </authorList>
    </citation>
    <scope>IDENTIFICATION</scope>
    <source>
        <tissue evidence="4">Leaf</tissue>
    </source>
</reference>
<accession>A0ABM0VVN6</accession>
<dbReference type="GeneID" id="104742435"/>